<dbReference type="KEGG" id="cpae:CPAST_c04240"/>
<feature type="transmembrane region" description="Helical" evidence="1">
    <location>
        <begin position="194"/>
        <end position="212"/>
    </location>
</feature>
<dbReference type="EMBL" id="JPGY02000001">
    <property type="protein sequence ID" value="KRU13476.1"/>
    <property type="molecule type" value="Genomic_DNA"/>
</dbReference>
<feature type="transmembrane region" description="Helical" evidence="1">
    <location>
        <begin position="160"/>
        <end position="182"/>
    </location>
</feature>
<keyword evidence="1" id="KW-0812">Transmembrane</keyword>
<gene>
    <name evidence="2" type="ORF">CLPA_c04240</name>
    <name evidence="3" type="ORF">CP6013_02724</name>
</gene>
<reference evidence="2 5" key="1">
    <citation type="journal article" date="2015" name="Genome Announc.">
        <title>Complete Genome Sequence of the Nitrogen-Fixing and Solvent-Producing Clostridium pasteurianum DSM 525.</title>
        <authorList>
            <person name="Poehlein A."/>
            <person name="Grosse-Honebrink A."/>
            <person name="Zhang Y."/>
            <person name="Minton N.P."/>
            <person name="Daniel R."/>
        </authorList>
    </citation>
    <scope>NUCLEOTIDE SEQUENCE [LARGE SCALE GENOMIC DNA]</scope>
    <source>
        <strain evidence="2">DSM 525</strain>
        <strain evidence="5">DSM 525 / ATCC 6013</strain>
    </source>
</reference>
<feature type="transmembrane region" description="Helical" evidence="1">
    <location>
        <begin position="49"/>
        <end position="75"/>
    </location>
</feature>
<organism evidence="2 5">
    <name type="scientific">Clostridium pasteurianum DSM 525 = ATCC 6013</name>
    <dbReference type="NCBI Taxonomy" id="1262449"/>
    <lineage>
        <taxon>Bacteria</taxon>
        <taxon>Bacillati</taxon>
        <taxon>Bacillota</taxon>
        <taxon>Clostridia</taxon>
        <taxon>Eubacteriales</taxon>
        <taxon>Clostridiaceae</taxon>
        <taxon>Clostridium</taxon>
    </lineage>
</organism>
<name>A0A0H3IZQ7_CLOPA</name>
<dbReference type="Pfam" id="PF12730">
    <property type="entry name" value="ABC2_membrane_4"/>
    <property type="match status" value="1"/>
</dbReference>
<proteinExistence type="predicted"/>
<dbReference type="PATRIC" id="fig|1262449.3.peg.316"/>
<dbReference type="eggNOG" id="COG4200">
    <property type="taxonomic scope" value="Bacteria"/>
</dbReference>
<dbReference type="Proteomes" id="UP000028042">
    <property type="component" value="Unassembled WGS sequence"/>
</dbReference>
<dbReference type="Proteomes" id="UP000030905">
    <property type="component" value="Chromosome"/>
</dbReference>
<feature type="transmembrane region" description="Helical" evidence="1">
    <location>
        <begin position="224"/>
        <end position="245"/>
    </location>
</feature>
<dbReference type="AlphaFoldDB" id="A0A0H3IZQ7"/>
<dbReference type="RefSeq" id="WP_003441145.1">
    <property type="nucleotide sequence ID" value="NZ_ANZB01000001.1"/>
</dbReference>
<dbReference type="NCBIfam" id="TIGR03733">
    <property type="entry name" value="lanti_perm_MutG"/>
    <property type="match status" value="1"/>
</dbReference>
<dbReference type="EMBL" id="CP009268">
    <property type="protein sequence ID" value="AJA50512.1"/>
    <property type="molecule type" value="Genomic_DNA"/>
</dbReference>
<keyword evidence="1" id="KW-0472">Membrane</keyword>
<dbReference type="CDD" id="cd21808">
    <property type="entry name" value="ABC-2_lan_permease_MutG"/>
    <property type="match status" value="1"/>
</dbReference>
<reference evidence="3" key="2">
    <citation type="submission" date="2015-10" db="EMBL/GenBank/DDBJ databases">
        <title>Improved Draft Genome Sequence of Clostridium pasteurianum Strain ATCC 6013 (DSM 525) Using a Hybrid Next-Generation Sequencing Approach.</title>
        <authorList>
            <person name="Pyne M.E."/>
            <person name="Utturkar S.M."/>
            <person name="Brown S.D."/>
            <person name="Moo-Young M."/>
            <person name="Chung D.A."/>
            <person name="Chou P.C."/>
        </authorList>
    </citation>
    <scope>NUCLEOTIDE SEQUENCE</scope>
    <source>
        <strain evidence="3">ATCC 6013</strain>
    </source>
</reference>
<feature type="transmembrane region" description="Helical" evidence="1">
    <location>
        <begin position="133"/>
        <end position="153"/>
    </location>
</feature>
<evidence type="ECO:0000313" key="5">
    <source>
        <dbReference type="Proteomes" id="UP000030905"/>
    </source>
</evidence>
<keyword evidence="1" id="KW-1133">Transmembrane helix</keyword>
<evidence type="ECO:0000313" key="3">
    <source>
        <dbReference type="EMBL" id="KRU13476.1"/>
    </source>
</evidence>
<dbReference type="KEGG" id="cpat:CLPA_c04240"/>
<evidence type="ECO:0000313" key="4">
    <source>
        <dbReference type="Proteomes" id="UP000028042"/>
    </source>
</evidence>
<dbReference type="InterPro" id="IPR022294">
    <property type="entry name" value="ABC-transptr_permeasesu"/>
</dbReference>
<sequence>MIKILSAEWIKTKRTPIKWVVFLTPILYSLVITWYYSSKTIDLSTEISVFQIFFEVWTIIFIPIGAGLFSGFMIYQEELAGKFNGLLISKLPRLKLYLGKLIILIFLTTLSIFIGTFILIIGLNYVIHVPVSISIFIMAAIVTALSTIPLLAFHLWISLAWGMGASIGVGGGGLLIAALMGTNLGNMVWKYIPWAWPVRISTLPAIYLLNLSEKEIGYAVQQNAAGAVCALVFLIIMLAGGIKWFEKWEGRKVYN</sequence>
<feature type="transmembrane region" description="Helical" evidence="1">
    <location>
        <begin position="96"/>
        <end position="127"/>
    </location>
</feature>
<evidence type="ECO:0000313" key="2">
    <source>
        <dbReference type="EMBL" id="AJA50512.1"/>
    </source>
</evidence>
<accession>A0A0H3IZQ7</accession>
<keyword evidence="5" id="KW-1185">Reference proteome</keyword>
<feature type="transmembrane region" description="Helical" evidence="1">
    <location>
        <begin position="20"/>
        <end position="37"/>
    </location>
</feature>
<reference evidence="3 4" key="3">
    <citation type="journal article" name="Genome Announc.">
        <title>Improved Draft Genome Sequence of Clostridium pasteurianum Strain ATCC 6013 (DSM 525) Using a Hybrid Next-Generation Sequencing Approach.</title>
        <authorList>
            <person name="Pyne M.E."/>
            <person name="Utturkar S."/>
            <person name="Brown S.D."/>
            <person name="Moo-Young M."/>
            <person name="Chung D.A."/>
            <person name="Chou C.P."/>
        </authorList>
    </citation>
    <scope>NUCLEOTIDE SEQUENCE [LARGE SCALE GENOMIC DNA]</scope>
    <source>
        <strain evidence="3 4">ATCC 6013</strain>
    </source>
</reference>
<protein>
    <submittedName>
        <fullName evidence="2">Lantibiotic protection ABC transporter permease subunit, MutG family</fullName>
    </submittedName>
</protein>
<evidence type="ECO:0000256" key="1">
    <source>
        <dbReference type="SAM" id="Phobius"/>
    </source>
</evidence>
<dbReference type="GeneID" id="93072665"/>